<dbReference type="InterPro" id="IPR023210">
    <property type="entry name" value="NADP_OxRdtase_dom"/>
</dbReference>
<dbReference type="Gene3D" id="3.20.20.100">
    <property type="entry name" value="NADP-dependent oxidoreductase domain"/>
    <property type="match status" value="1"/>
</dbReference>
<dbReference type="Pfam" id="PF00248">
    <property type="entry name" value="Aldo_ket_red"/>
    <property type="match status" value="1"/>
</dbReference>
<dbReference type="AlphaFoldDB" id="A0A4Z0A716"/>
<evidence type="ECO:0000256" key="1">
    <source>
        <dbReference type="SAM" id="Phobius"/>
    </source>
</evidence>
<dbReference type="GO" id="GO:0005829">
    <property type="term" value="C:cytosol"/>
    <property type="evidence" value="ECO:0007669"/>
    <property type="project" value="TreeGrafter"/>
</dbReference>
<keyword evidence="4" id="KW-1185">Reference proteome</keyword>
<protein>
    <recommendedName>
        <fullName evidence="2">NADP-dependent oxidoreductase domain-containing protein</fullName>
    </recommendedName>
</protein>
<feature type="domain" description="NADP-dependent oxidoreductase" evidence="2">
    <location>
        <begin position="89"/>
        <end position="308"/>
    </location>
</feature>
<dbReference type="OrthoDB" id="5286008at2759"/>
<proteinExistence type="predicted"/>
<dbReference type="GO" id="GO:0045290">
    <property type="term" value="F:D-arabinose 1-dehydrogenase [NAD(P)+] activity"/>
    <property type="evidence" value="ECO:0007669"/>
    <property type="project" value="TreeGrafter"/>
</dbReference>
<name>A0A4Z0A716_9AGAM</name>
<dbReference type="SUPFAM" id="SSF51430">
    <property type="entry name" value="NAD(P)-linked oxidoreductase"/>
    <property type="match status" value="1"/>
</dbReference>
<keyword evidence="1" id="KW-1133">Transmembrane helix</keyword>
<gene>
    <name evidence="3" type="ORF">EWM64_g1491</name>
</gene>
<dbReference type="InterPro" id="IPR010530">
    <property type="entry name" value="B12D"/>
</dbReference>
<dbReference type="Proteomes" id="UP000298061">
    <property type="component" value="Unassembled WGS sequence"/>
</dbReference>
<sequence length="417" mass="46051">MSRNLRHSFAKNWFAVEAIPIYAVVGFVVVGGTWYLSRLARGPAVVWTRANPTPWNTVEQDENVKIMSVNQKFDKSNKEEIGPFKLSSLVFGAAAWSHFYNNDDLLASDVPVRTIRLALRYGIRTFDTSPYYGPSEIVLGTALKALEVEFPRTSYQLITKCGRYGPSDFDYSPATIRRSIERSLARFNTNYLDGVYLHDVEFVAEDVMPQKAGVHTAALGAEAEAFGLKEGQESKVWGPGDQKILDAVAELRKMQAEGLIRHIGICGFPLPTLLRLSLLVLHTAPYRPLDLVQSYCHLTLQNSTLLAFLPAFLQRAHVGQVLTAACATRLARGEECGGWNGGLPTLAIAWAVKRAEDGLGGEGVIPTVVGLSKLAEVHQAVKGWRDVKDGVNEEKREEYAAKVIKVFGEGGVKDWSW</sequence>
<dbReference type="PANTHER" id="PTHR42686">
    <property type="entry name" value="GH17980P-RELATED"/>
    <property type="match status" value="1"/>
</dbReference>
<evidence type="ECO:0000259" key="2">
    <source>
        <dbReference type="Pfam" id="PF00248"/>
    </source>
</evidence>
<keyword evidence="1" id="KW-0812">Transmembrane</keyword>
<feature type="transmembrane region" description="Helical" evidence="1">
    <location>
        <begin position="12"/>
        <end position="36"/>
    </location>
</feature>
<dbReference type="EMBL" id="SFCI01000101">
    <property type="protein sequence ID" value="TFY82525.1"/>
    <property type="molecule type" value="Genomic_DNA"/>
</dbReference>
<evidence type="ECO:0000313" key="3">
    <source>
        <dbReference type="EMBL" id="TFY82525.1"/>
    </source>
</evidence>
<dbReference type="GO" id="GO:0070485">
    <property type="term" value="P:dehydro-D-arabinono-1,4-lactone biosynthetic process"/>
    <property type="evidence" value="ECO:0007669"/>
    <property type="project" value="TreeGrafter"/>
</dbReference>
<dbReference type="PANTHER" id="PTHR42686:SF1">
    <property type="entry name" value="GH17980P-RELATED"/>
    <property type="match status" value="1"/>
</dbReference>
<dbReference type="InterPro" id="IPR036812">
    <property type="entry name" value="NAD(P)_OxRdtase_dom_sf"/>
</dbReference>
<evidence type="ECO:0000313" key="4">
    <source>
        <dbReference type="Proteomes" id="UP000298061"/>
    </source>
</evidence>
<comment type="caution">
    <text evidence="3">The sequence shown here is derived from an EMBL/GenBank/DDBJ whole genome shotgun (WGS) entry which is preliminary data.</text>
</comment>
<dbReference type="InterPro" id="IPR020471">
    <property type="entry name" value="AKR"/>
</dbReference>
<dbReference type="STRING" id="135208.A0A4Z0A716"/>
<accession>A0A4Z0A716</accession>
<dbReference type="Pfam" id="PF06522">
    <property type="entry name" value="B12D"/>
    <property type="match status" value="1"/>
</dbReference>
<organism evidence="3 4">
    <name type="scientific">Hericium alpestre</name>
    <dbReference type="NCBI Taxonomy" id="135208"/>
    <lineage>
        <taxon>Eukaryota</taxon>
        <taxon>Fungi</taxon>
        <taxon>Dikarya</taxon>
        <taxon>Basidiomycota</taxon>
        <taxon>Agaricomycotina</taxon>
        <taxon>Agaricomycetes</taxon>
        <taxon>Russulales</taxon>
        <taxon>Hericiaceae</taxon>
        <taxon>Hericium</taxon>
    </lineage>
</organism>
<reference evidence="3 4" key="1">
    <citation type="submission" date="2019-02" db="EMBL/GenBank/DDBJ databases">
        <title>Genome sequencing of the rare red list fungi Hericium alpestre (H. flagellum).</title>
        <authorList>
            <person name="Buettner E."/>
            <person name="Kellner H."/>
        </authorList>
    </citation>
    <scope>NUCLEOTIDE SEQUENCE [LARGE SCALE GENOMIC DNA]</scope>
    <source>
        <strain evidence="3 4">DSM 108284</strain>
    </source>
</reference>
<keyword evidence="1" id="KW-0472">Membrane</keyword>